<evidence type="ECO:0000313" key="1">
    <source>
        <dbReference type="EMBL" id="QPH55287.1"/>
    </source>
</evidence>
<accession>A0A7S9LU56</accession>
<dbReference type="SUPFAM" id="SSF52540">
    <property type="entry name" value="P-loop containing nucleoside triphosphate hydrolases"/>
    <property type="match status" value="1"/>
</dbReference>
<dbReference type="InterPro" id="IPR027417">
    <property type="entry name" value="P-loop_NTPase"/>
</dbReference>
<proteinExistence type="predicted"/>
<protein>
    <submittedName>
        <fullName evidence="1">ATPase</fullName>
    </submittedName>
</protein>
<reference evidence="1 2" key="1">
    <citation type="submission" date="2020-11" db="EMBL/GenBank/DDBJ databases">
        <title>Description of Pontivivens ytuae sp. nov. isolated from deep sea sediment of Mariana Trench.</title>
        <authorList>
            <person name="Wang Z."/>
            <person name="Sun Q.-L."/>
            <person name="Xu X.-D."/>
            <person name="Tang Y.-Z."/>
            <person name="Zhang J."/>
        </authorList>
    </citation>
    <scope>NUCLEOTIDE SEQUENCE [LARGE SCALE GENOMIC DNA]</scope>
    <source>
        <strain evidence="1 2">MT2928</strain>
    </source>
</reference>
<sequence>MNAMIPPPARQPAPPMQLSETGLDTTFARDLLIKTIFRMSLQTPTEMAKACSVVPPIVETLIDICRTENLIETLGNRGASTAAELRYQLTDSGRARALDALAQSEYYGTFPVPLEMFEAQSRQQSIGEVAIRREKLEDASSHLVMPEGLLAKLGPAVNSGRSILFYGPPGNGKSVLSEAIRDALGDAVFIPRTLVAFGQTIGLFDPIVHQVVETADHDPSGLRARPPYDPRYVLCRRPSVITGGELTLDMLDLGYNPTSRTYQAPLQLKATGGVFIVDDLGRQRESAQALMNRWIVPIEQRYDLLSLQSGQKFTVPFDTLVIFSTNFQPTELFDGAALRRIYYKIKIDRPNQSDFLKMFVLISRKFGIEPKEEVIAHLLNNLYPTPNGPFAAYHAPFLMSQMTSICDYEGIERQMSVPLVERAWSNLYVDADDSAAKGTG</sequence>
<organism evidence="1 2">
    <name type="scientific">Pontivivens ytuae</name>
    <dbReference type="NCBI Taxonomy" id="2789856"/>
    <lineage>
        <taxon>Bacteria</taxon>
        <taxon>Pseudomonadati</taxon>
        <taxon>Pseudomonadota</taxon>
        <taxon>Alphaproteobacteria</taxon>
        <taxon>Rhodobacterales</taxon>
        <taxon>Paracoccaceae</taxon>
        <taxon>Pontivivens</taxon>
    </lineage>
</organism>
<keyword evidence="2" id="KW-1185">Reference proteome</keyword>
<dbReference type="KEGG" id="poz:I0K15_05990"/>
<name>A0A7S9LU56_9RHOB</name>
<dbReference type="EMBL" id="CP064942">
    <property type="protein sequence ID" value="QPH55287.1"/>
    <property type="molecule type" value="Genomic_DNA"/>
</dbReference>
<dbReference type="AlphaFoldDB" id="A0A7S9LU56"/>
<gene>
    <name evidence="1" type="ORF">I0K15_05990</name>
</gene>
<evidence type="ECO:0000313" key="2">
    <source>
        <dbReference type="Proteomes" id="UP000594800"/>
    </source>
</evidence>
<dbReference type="Proteomes" id="UP000594800">
    <property type="component" value="Chromosome"/>
</dbReference>
<dbReference type="Gene3D" id="3.40.50.300">
    <property type="entry name" value="P-loop containing nucleotide triphosphate hydrolases"/>
    <property type="match status" value="1"/>
</dbReference>
<dbReference type="RefSeq" id="WP_196104486.1">
    <property type="nucleotide sequence ID" value="NZ_CP064942.1"/>
</dbReference>